<proteinExistence type="predicted"/>
<gene>
    <name evidence="1" type="ORF">EV216_101152</name>
</gene>
<evidence type="ECO:0000313" key="1">
    <source>
        <dbReference type="EMBL" id="TCM88141.1"/>
    </source>
</evidence>
<reference evidence="1 2" key="1">
    <citation type="submission" date="2019-03" db="EMBL/GenBank/DDBJ databases">
        <title>Genomic Encyclopedia of Type Strains, Phase IV (KMG-IV): sequencing the most valuable type-strain genomes for metagenomic binning, comparative biology and taxonomic classification.</title>
        <authorList>
            <person name="Goeker M."/>
        </authorList>
    </citation>
    <scope>NUCLEOTIDE SEQUENCE [LARGE SCALE GENOMIC DNA]</scope>
    <source>
        <strain evidence="1 2">DSM 21153</strain>
    </source>
</reference>
<comment type="caution">
    <text evidence="1">The sequence shown here is derived from an EMBL/GenBank/DDBJ whole genome shotgun (WGS) entry which is preliminary data.</text>
</comment>
<keyword evidence="2" id="KW-1185">Reference proteome</keyword>
<sequence>MPIKAAEFDRLFDEGGDISEHVDWGKAVRPNREPRRVNVDFPAWMVDGLDARAAHLGITRQALIKMWIAEKLE</sequence>
<evidence type="ECO:0008006" key="3">
    <source>
        <dbReference type="Google" id="ProtNLM"/>
    </source>
</evidence>
<dbReference type="NCBIfam" id="NF047399">
    <property type="entry name" value="BrnA_antitoxin_add"/>
    <property type="match status" value="1"/>
</dbReference>
<dbReference type="AlphaFoldDB" id="A0A4R1Z3D7"/>
<dbReference type="Proteomes" id="UP000295277">
    <property type="component" value="Unassembled WGS sequence"/>
</dbReference>
<evidence type="ECO:0000313" key="2">
    <source>
        <dbReference type="Proteomes" id="UP000295277"/>
    </source>
</evidence>
<organism evidence="1 2">
    <name type="scientific">Rhodovulum steppense</name>
    <dbReference type="NCBI Taxonomy" id="540251"/>
    <lineage>
        <taxon>Bacteria</taxon>
        <taxon>Pseudomonadati</taxon>
        <taxon>Pseudomonadota</taxon>
        <taxon>Alphaproteobacteria</taxon>
        <taxon>Rhodobacterales</taxon>
        <taxon>Paracoccaceae</taxon>
        <taxon>Rhodovulum</taxon>
    </lineage>
</organism>
<protein>
    <recommendedName>
        <fullName evidence="3">CopG antitoxin of type II toxin-antitoxin system</fullName>
    </recommendedName>
</protein>
<dbReference type="EMBL" id="SLVM01000001">
    <property type="protein sequence ID" value="TCM88141.1"/>
    <property type="molecule type" value="Genomic_DNA"/>
</dbReference>
<accession>A0A4R1Z3D7</accession>
<name>A0A4R1Z3D7_9RHOB</name>
<dbReference type="RefSeq" id="WP_153747448.1">
    <property type="nucleotide sequence ID" value="NZ_SLVM01000001.1"/>
</dbReference>